<evidence type="ECO:0000256" key="1">
    <source>
        <dbReference type="SAM" id="SignalP"/>
    </source>
</evidence>
<keyword evidence="3" id="KW-1185">Reference proteome</keyword>
<evidence type="ECO:0000313" key="2">
    <source>
        <dbReference type="EMBL" id="RWX01492.1"/>
    </source>
</evidence>
<feature type="chain" id="PRO_5019239416" evidence="1">
    <location>
        <begin position="22"/>
        <end position="562"/>
    </location>
</feature>
<gene>
    <name evidence="2" type="ORF">EPI11_05945</name>
</gene>
<dbReference type="InterPro" id="IPR025562">
    <property type="entry name" value="Tae4"/>
</dbReference>
<feature type="signal peptide" evidence="1">
    <location>
        <begin position="1"/>
        <end position="21"/>
    </location>
</feature>
<reference evidence="2 3" key="1">
    <citation type="submission" date="2019-01" db="EMBL/GenBank/DDBJ databases">
        <title>Flavobacterium sp. nov.,isolated from freshwater.</title>
        <authorList>
            <person name="Zhang R."/>
            <person name="Du Z.-J."/>
        </authorList>
    </citation>
    <scope>NUCLEOTIDE SEQUENCE [LARGE SCALE GENOMIC DNA]</scope>
    <source>
        <strain evidence="2 3">1E403</strain>
    </source>
</reference>
<sequence>MKDNIRKISFGLLMCILVLFAGCQMDDEKQNENQEKNVNNYPVITEKYLTTADLEAMPKVKELLAKIINEKNPGSSDRSIYNPDYDIFIDTSKILRLDNGNYHSLTFPITRLGNKDGSTENLVLSSQDDGSYTVAIYKYELTEENKTAILNDEPTNITGYVSRTVLKEFNPNDLLSRTIQIFYTQIIVVPCGSGEHNGTNMGKWHQCTVSKKAQVLAITRSILIDIGNDDPIGPEIGSGGGGEVGGSGYTPPTFNPGNDFALVKGGLTKPVLNIKTPEEAFYYEFLKSDGRMAMQDSELRKPILQYLLKNGWSNESKAHAEQLLLNGDVEFLLWALDYLENNPDTTPEQFENWYMGISEGKDGSYNASYWNNPNLSFPPQNLPTWQAFDAAYPRNPNGSYMTGADNVFNHVGGAVLQARIDYPGQTNNPCALKVSIALNGAGIVIPELYYPNGDPITLKGADGKFYFLNAKALNSWMKETFGTNPASLTTPLNTKHFQYTEGGTNGADFETAIKGKKGIFTMLPKDPISFKASGHCDKYDGITCAAWCYFPHASEVNIWVLD</sequence>
<dbReference type="AlphaFoldDB" id="A0A444HCT6"/>
<dbReference type="OrthoDB" id="1450227at2"/>
<dbReference type="Pfam" id="PF14113">
    <property type="entry name" value="Tae4"/>
    <property type="match status" value="1"/>
</dbReference>
<dbReference type="RefSeq" id="WP_128389029.1">
    <property type="nucleotide sequence ID" value="NZ_SBII01000003.1"/>
</dbReference>
<protein>
    <submittedName>
        <fullName evidence="2">Uncharacterized protein</fullName>
    </submittedName>
</protein>
<keyword evidence="1" id="KW-0732">Signal</keyword>
<name>A0A444HCT6_9FLAO</name>
<proteinExistence type="predicted"/>
<accession>A0A444HCT6</accession>
<dbReference type="Proteomes" id="UP000287527">
    <property type="component" value="Unassembled WGS sequence"/>
</dbReference>
<dbReference type="EMBL" id="SBII01000003">
    <property type="protein sequence ID" value="RWX01492.1"/>
    <property type="molecule type" value="Genomic_DNA"/>
</dbReference>
<dbReference type="Gene3D" id="3.90.1720.70">
    <property type="match status" value="1"/>
</dbReference>
<comment type="caution">
    <text evidence="2">The sequence shown here is derived from an EMBL/GenBank/DDBJ whole genome shotgun (WGS) entry which is preliminary data.</text>
</comment>
<evidence type="ECO:0000313" key="3">
    <source>
        <dbReference type="Proteomes" id="UP000287527"/>
    </source>
</evidence>
<dbReference type="PROSITE" id="PS51257">
    <property type="entry name" value="PROKAR_LIPOPROTEIN"/>
    <property type="match status" value="1"/>
</dbReference>
<organism evidence="2 3">
    <name type="scientific">Flavobacterium cerinum</name>
    <dbReference type="NCBI Taxonomy" id="2502784"/>
    <lineage>
        <taxon>Bacteria</taxon>
        <taxon>Pseudomonadati</taxon>
        <taxon>Bacteroidota</taxon>
        <taxon>Flavobacteriia</taxon>
        <taxon>Flavobacteriales</taxon>
        <taxon>Flavobacteriaceae</taxon>
        <taxon>Flavobacterium</taxon>
    </lineage>
</organism>